<evidence type="ECO:0008006" key="4">
    <source>
        <dbReference type="Google" id="ProtNLM"/>
    </source>
</evidence>
<sequence>MNTTAIDTSSKNYDSFNKYMRQINFLLSCTGLLFNFFLIIILLIIGRRQCATYFLLILMTICDFLYCTVYVSIALTVDQYINIINHEILCPLSFFLTPFTFTGSTLLLFICLIHFITNYVRRYDTVLGQIGGPLSIVFVLAFLIIRGVLGSTSVELIILDPNVPHARVCTIDMNTPPIVATVQHINHIFAEVTDILVYIGWIIVLIIYLINLICCKKSSLCTQTELNTSSSMPKPLSFASLLVHNNNIINHEQNTLSMTLELSDILNLTNEIILTNKQRHHDVSLIIISTSIISVIFYLPIMISKYSTMYSVYREQTFLTANQEFFLQLLQPTAHLFCLSIRFLPYLIFDKRIHLLINQLIGIKCMKIQRRKTLSRRRRHQIKQKYIFHCQCYRRPQIRDFNNHNEGEQ</sequence>
<dbReference type="EMBL" id="CAJNOE010000034">
    <property type="protein sequence ID" value="CAF0778222.1"/>
    <property type="molecule type" value="Genomic_DNA"/>
</dbReference>
<evidence type="ECO:0000313" key="3">
    <source>
        <dbReference type="Proteomes" id="UP000663860"/>
    </source>
</evidence>
<name>A0A813RAI8_9BILA</name>
<organism evidence="2 3">
    <name type="scientific">Adineta steineri</name>
    <dbReference type="NCBI Taxonomy" id="433720"/>
    <lineage>
        <taxon>Eukaryota</taxon>
        <taxon>Metazoa</taxon>
        <taxon>Spiralia</taxon>
        <taxon>Gnathifera</taxon>
        <taxon>Rotifera</taxon>
        <taxon>Eurotatoria</taxon>
        <taxon>Bdelloidea</taxon>
        <taxon>Adinetida</taxon>
        <taxon>Adinetidae</taxon>
        <taxon>Adineta</taxon>
    </lineage>
</organism>
<reference evidence="2" key="1">
    <citation type="submission" date="2021-02" db="EMBL/GenBank/DDBJ databases">
        <authorList>
            <person name="Nowell W R."/>
        </authorList>
    </citation>
    <scope>NUCLEOTIDE SEQUENCE</scope>
</reference>
<proteinExistence type="predicted"/>
<comment type="caution">
    <text evidence="2">The sequence shown here is derived from an EMBL/GenBank/DDBJ whole genome shotgun (WGS) entry which is preliminary data.</text>
</comment>
<protein>
    <recommendedName>
        <fullName evidence="4">G-protein coupled receptors family 1 profile domain-containing protein</fullName>
    </recommendedName>
</protein>
<dbReference type="AlphaFoldDB" id="A0A813RAI8"/>
<feature type="transmembrane region" description="Helical" evidence="1">
    <location>
        <begin position="53"/>
        <end position="75"/>
    </location>
</feature>
<feature type="transmembrane region" description="Helical" evidence="1">
    <location>
        <begin position="329"/>
        <end position="349"/>
    </location>
</feature>
<accession>A0A813RAI8</accession>
<dbReference type="Proteomes" id="UP000663860">
    <property type="component" value="Unassembled WGS sequence"/>
</dbReference>
<gene>
    <name evidence="2" type="ORF">IZO911_LOCUS5682</name>
</gene>
<feature type="transmembrane region" description="Helical" evidence="1">
    <location>
        <begin position="283"/>
        <end position="303"/>
    </location>
</feature>
<evidence type="ECO:0000256" key="1">
    <source>
        <dbReference type="SAM" id="Phobius"/>
    </source>
</evidence>
<feature type="transmembrane region" description="Helical" evidence="1">
    <location>
        <begin position="95"/>
        <end position="115"/>
    </location>
</feature>
<keyword evidence="1" id="KW-0812">Transmembrane</keyword>
<keyword evidence="1" id="KW-1133">Transmembrane helix</keyword>
<feature type="transmembrane region" description="Helical" evidence="1">
    <location>
        <begin position="195"/>
        <end position="214"/>
    </location>
</feature>
<dbReference type="Gene3D" id="1.20.1070.10">
    <property type="entry name" value="Rhodopsin 7-helix transmembrane proteins"/>
    <property type="match status" value="1"/>
</dbReference>
<evidence type="ECO:0000313" key="2">
    <source>
        <dbReference type="EMBL" id="CAF0778222.1"/>
    </source>
</evidence>
<keyword evidence="1" id="KW-0472">Membrane</keyword>
<feature type="transmembrane region" description="Helical" evidence="1">
    <location>
        <begin position="25"/>
        <end position="46"/>
    </location>
</feature>
<feature type="transmembrane region" description="Helical" evidence="1">
    <location>
        <begin position="127"/>
        <end position="149"/>
    </location>
</feature>